<keyword evidence="3" id="KW-1185">Reference proteome</keyword>
<dbReference type="Proteomes" id="UP000250275">
    <property type="component" value="Unassembled WGS sequence"/>
</dbReference>
<reference evidence="2 3" key="1">
    <citation type="submission" date="2015-07" db="EMBL/GenBank/DDBJ databases">
        <title>The genome of Eufriesea mexicana.</title>
        <authorList>
            <person name="Pan H."/>
            <person name="Kapheim K."/>
        </authorList>
    </citation>
    <scope>NUCLEOTIDE SEQUENCE [LARGE SCALE GENOMIC DNA]</scope>
    <source>
        <strain evidence="2">0111107269</strain>
        <tissue evidence="2">Whole body</tissue>
    </source>
</reference>
<sequence>MHRNNRTMHSACFVALSSGIKKLLHTMKIDFKGQQPCSRDRQEGKRKGGAGGEKRQRFMHGQSHRPDEPEESVMSRDILFHVHQHH</sequence>
<accession>A0A310SEQ5</accession>
<evidence type="ECO:0000256" key="1">
    <source>
        <dbReference type="SAM" id="MobiDB-lite"/>
    </source>
</evidence>
<protein>
    <submittedName>
        <fullName evidence="2">Uncharacterized protein</fullName>
    </submittedName>
</protein>
<dbReference type="AlphaFoldDB" id="A0A310SEQ5"/>
<evidence type="ECO:0000313" key="2">
    <source>
        <dbReference type="EMBL" id="OAD59740.1"/>
    </source>
</evidence>
<name>A0A310SEQ5_9HYME</name>
<organism evidence="2 3">
    <name type="scientific">Eufriesea mexicana</name>
    <dbReference type="NCBI Taxonomy" id="516756"/>
    <lineage>
        <taxon>Eukaryota</taxon>
        <taxon>Metazoa</taxon>
        <taxon>Ecdysozoa</taxon>
        <taxon>Arthropoda</taxon>
        <taxon>Hexapoda</taxon>
        <taxon>Insecta</taxon>
        <taxon>Pterygota</taxon>
        <taxon>Neoptera</taxon>
        <taxon>Endopterygota</taxon>
        <taxon>Hymenoptera</taxon>
        <taxon>Apocrita</taxon>
        <taxon>Aculeata</taxon>
        <taxon>Apoidea</taxon>
        <taxon>Anthophila</taxon>
        <taxon>Apidae</taxon>
        <taxon>Eufriesea</taxon>
    </lineage>
</organism>
<feature type="compositionally biased region" description="Basic and acidic residues" evidence="1">
    <location>
        <begin position="38"/>
        <end position="56"/>
    </location>
</feature>
<proteinExistence type="predicted"/>
<feature type="region of interest" description="Disordered" evidence="1">
    <location>
        <begin position="32"/>
        <end position="86"/>
    </location>
</feature>
<evidence type="ECO:0000313" key="3">
    <source>
        <dbReference type="Proteomes" id="UP000250275"/>
    </source>
</evidence>
<dbReference type="EMBL" id="KQ760629">
    <property type="protein sequence ID" value="OAD59740.1"/>
    <property type="molecule type" value="Genomic_DNA"/>
</dbReference>
<gene>
    <name evidence="2" type="ORF">WN48_08535</name>
</gene>